<evidence type="ECO:0000313" key="2">
    <source>
        <dbReference type="Proteomes" id="UP000095300"/>
    </source>
</evidence>
<dbReference type="EnsemblMetazoa" id="SCAU014013-RA">
    <property type="protein sequence ID" value="SCAU014013-PA"/>
    <property type="gene ID" value="SCAU014013"/>
</dbReference>
<keyword evidence="2" id="KW-1185">Reference proteome</keyword>
<evidence type="ECO:0000313" key="1">
    <source>
        <dbReference type="EnsemblMetazoa" id="SCAU014013-PA"/>
    </source>
</evidence>
<dbReference type="Proteomes" id="UP000095300">
    <property type="component" value="Unassembled WGS sequence"/>
</dbReference>
<dbReference type="STRING" id="35570.A0A1I8Q575"/>
<dbReference type="VEuPathDB" id="VectorBase:SCAU014013"/>
<gene>
    <name evidence="1" type="primary">106085972</name>
</gene>
<protein>
    <submittedName>
        <fullName evidence="1">Uncharacterized protein</fullName>
    </submittedName>
</protein>
<proteinExistence type="predicted"/>
<accession>A0A1I8Q575</accession>
<reference evidence="1" key="1">
    <citation type="submission" date="2020-05" db="UniProtKB">
        <authorList>
            <consortium name="EnsemblMetazoa"/>
        </authorList>
    </citation>
    <scope>IDENTIFICATION</scope>
    <source>
        <strain evidence="1">USDA</strain>
    </source>
</reference>
<sequence length="431" mass="49228">MNTSANASKSRSSLAHSYKYPPDQIVSAISTGNENFTTKEELQEFLENNFQLIMRSFRAKRKLSNIERVKISKGIIQYLLTNPERLLNTKELEHISTLISEVFVGELPSTYYRRYTQGRHASGKLHDAYNNYRTFLAKSGIIQRRTKSRFAASSESEADIDQVSQDANITELTKFMEGAGQLMDNEVVNPQDILESWRHTFSRRRQELKAAKTPELYLKKYPVLLQPKGHQLYLLDAEMLIRKPLSFEVPSAFVSSISGLVKTKHDSVVAILKLIEDEECRIKRTVIAFMLLPYMFPPPIVTSENALVKMTKAECMESFINHYPDIETAEAAVTKLLAKQTEMKPFIVFIGSPIKISWLVMGSTKYSFEDLNSCIKHAMAAYLALNITYPFASQKPWFLLQKYIFKVSLPSDHMLDNKVKTVANDLNLIAR</sequence>
<organism evidence="1 2">
    <name type="scientific">Stomoxys calcitrans</name>
    <name type="common">Stable fly</name>
    <name type="synonym">Conops calcitrans</name>
    <dbReference type="NCBI Taxonomy" id="35570"/>
    <lineage>
        <taxon>Eukaryota</taxon>
        <taxon>Metazoa</taxon>
        <taxon>Ecdysozoa</taxon>
        <taxon>Arthropoda</taxon>
        <taxon>Hexapoda</taxon>
        <taxon>Insecta</taxon>
        <taxon>Pterygota</taxon>
        <taxon>Neoptera</taxon>
        <taxon>Endopterygota</taxon>
        <taxon>Diptera</taxon>
        <taxon>Brachycera</taxon>
        <taxon>Muscomorpha</taxon>
        <taxon>Muscoidea</taxon>
        <taxon>Muscidae</taxon>
        <taxon>Stomoxys</taxon>
    </lineage>
</organism>
<name>A0A1I8Q575_STOCA</name>
<dbReference type="AlphaFoldDB" id="A0A1I8Q575"/>
<dbReference type="OrthoDB" id="7699470at2759"/>